<reference evidence="2" key="1">
    <citation type="journal article" date="2019" name="bioRxiv">
        <title>The Genome of the Zebra Mussel, Dreissena polymorpha: A Resource for Invasive Species Research.</title>
        <authorList>
            <person name="McCartney M.A."/>
            <person name="Auch B."/>
            <person name="Kono T."/>
            <person name="Mallez S."/>
            <person name="Zhang Y."/>
            <person name="Obille A."/>
            <person name="Becker A."/>
            <person name="Abrahante J.E."/>
            <person name="Garbe J."/>
            <person name="Badalamenti J.P."/>
            <person name="Herman A."/>
            <person name="Mangelson H."/>
            <person name="Liachko I."/>
            <person name="Sullivan S."/>
            <person name="Sone E.D."/>
            <person name="Koren S."/>
            <person name="Silverstein K.A.T."/>
            <person name="Beckman K.B."/>
            <person name="Gohl D.M."/>
        </authorList>
    </citation>
    <scope>NUCLEOTIDE SEQUENCE</scope>
    <source>
        <strain evidence="2">Duluth1</strain>
        <tissue evidence="2">Whole animal</tissue>
    </source>
</reference>
<proteinExistence type="predicted"/>
<evidence type="ECO:0000256" key="1">
    <source>
        <dbReference type="SAM" id="MobiDB-lite"/>
    </source>
</evidence>
<dbReference type="Proteomes" id="UP000828390">
    <property type="component" value="Unassembled WGS sequence"/>
</dbReference>
<reference evidence="2" key="2">
    <citation type="submission" date="2020-11" db="EMBL/GenBank/DDBJ databases">
        <authorList>
            <person name="McCartney M.A."/>
            <person name="Auch B."/>
            <person name="Kono T."/>
            <person name="Mallez S."/>
            <person name="Becker A."/>
            <person name="Gohl D.M."/>
            <person name="Silverstein K.A.T."/>
            <person name="Koren S."/>
            <person name="Bechman K.B."/>
            <person name="Herman A."/>
            <person name="Abrahante J.E."/>
            <person name="Garbe J."/>
        </authorList>
    </citation>
    <scope>NUCLEOTIDE SEQUENCE</scope>
    <source>
        <strain evidence="2">Duluth1</strain>
        <tissue evidence="2">Whole animal</tissue>
    </source>
</reference>
<evidence type="ECO:0000313" key="2">
    <source>
        <dbReference type="EMBL" id="KAH3778031.1"/>
    </source>
</evidence>
<comment type="caution">
    <text evidence="2">The sequence shown here is derived from an EMBL/GenBank/DDBJ whole genome shotgun (WGS) entry which is preliminary data.</text>
</comment>
<organism evidence="2 3">
    <name type="scientific">Dreissena polymorpha</name>
    <name type="common">Zebra mussel</name>
    <name type="synonym">Mytilus polymorpha</name>
    <dbReference type="NCBI Taxonomy" id="45954"/>
    <lineage>
        <taxon>Eukaryota</taxon>
        <taxon>Metazoa</taxon>
        <taxon>Spiralia</taxon>
        <taxon>Lophotrochozoa</taxon>
        <taxon>Mollusca</taxon>
        <taxon>Bivalvia</taxon>
        <taxon>Autobranchia</taxon>
        <taxon>Heteroconchia</taxon>
        <taxon>Euheterodonta</taxon>
        <taxon>Imparidentia</taxon>
        <taxon>Neoheterodontei</taxon>
        <taxon>Myida</taxon>
        <taxon>Dreissenoidea</taxon>
        <taxon>Dreissenidae</taxon>
        <taxon>Dreissena</taxon>
    </lineage>
</organism>
<dbReference type="EMBL" id="JAIWYP010000009">
    <property type="protein sequence ID" value="KAH3778031.1"/>
    <property type="molecule type" value="Genomic_DNA"/>
</dbReference>
<sequence length="130" mass="14493">MMLSNDIGISQYNFLLSLDRQSDYAMVICKGNHLPRTTITLNILSKLYLSWHRRLDGRAGTAHPFNLLLRLPSDDANDALRNVPRNGTTAHNQTDSPANVHAWPDIPAMQTVQSCQSVGDRTAETAQHQV</sequence>
<evidence type="ECO:0000313" key="3">
    <source>
        <dbReference type="Proteomes" id="UP000828390"/>
    </source>
</evidence>
<dbReference type="AlphaFoldDB" id="A0A9D4EG63"/>
<accession>A0A9D4EG63</accession>
<feature type="compositionally biased region" description="Polar residues" evidence="1">
    <location>
        <begin position="85"/>
        <end position="97"/>
    </location>
</feature>
<feature type="region of interest" description="Disordered" evidence="1">
    <location>
        <begin position="80"/>
        <end position="99"/>
    </location>
</feature>
<protein>
    <submittedName>
        <fullName evidence="2">Uncharacterized protein</fullName>
    </submittedName>
</protein>
<name>A0A9D4EG63_DREPO</name>
<gene>
    <name evidence="2" type="ORF">DPMN_179484</name>
</gene>
<keyword evidence="3" id="KW-1185">Reference proteome</keyword>